<keyword evidence="1" id="KW-0812">Transmembrane</keyword>
<dbReference type="EMBL" id="FNNG01000009">
    <property type="protein sequence ID" value="SDX30320.1"/>
    <property type="molecule type" value="Genomic_DNA"/>
</dbReference>
<accession>A0A1H3AKT1</accession>
<feature type="transmembrane region" description="Helical" evidence="1">
    <location>
        <begin position="6"/>
        <end position="26"/>
    </location>
</feature>
<dbReference type="RefSeq" id="WP_093753410.1">
    <property type="nucleotide sequence ID" value="NZ_BSYN01000015.1"/>
</dbReference>
<keyword evidence="1" id="KW-0472">Membrane</keyword>
<organism evidence="2 3">
    <name type="scientific">Tepidimicrobium xylanilyticum</name>
    <dbReference type="NCBI Taxonomy" id="1123352"/>
    <lineage>
        <taxon>Bacteria</taxon>
        <taxon>Bacillati</taxon>
        <taxon>Bacillota</taxon>
        <taxon>Tissierellia</taxon>
        <taxon>Tissierellales</taxon>
        <taxon>Tepidimicrobiaceae</taxon>
        <taxon>Tepidimicrobium</taxon>
    </lineage>
</organism>
<reference evidence="2 3" key="1">
    <citation type="submission" date="2016-10" db="EMBL/GenBank/DDBJ databases">
        <authorList>
            <person name="de Groot N.N."/>
        </authorList>
    </citation>
    <scope>NUCLEOTIDE SEQUENCE [LARGE SCALE GENOMIC DNA]</scope>
    <source>
        <strain evidence="2 3">DSM 23310</strain>
    </source>
</reference>
<proteinExistence type="predicted"/>
<evidence type="ECO:0000313" key="3">
    <source>
        <dbReference type="Proteomes" id="UP000198828"/>
    </source>
</evidence>
<protein>
    <submittedName>
        <fullName evidence="2">Two-component signal transduction system YycFG, regulatory protein YycI</fullName>
    </submittedName>
</protein>
<gene>
    <name evidence="2" type="ORF">SAMN05660923_02066</name>
</gene>
<keyword evidence="1" id="KW-1133">Transmembrane helix</keyword>
<dbReference type="AlphaFoldDB" id="A0A1H3AKT1"/>
<name>A0A1H3AKT1_9FIRM</name>
<dbReference type="Proteomes" id="UP000198828">
    <property type="component" value="Unassembled WGS sequence"/>
</dbReference>
<dbReference type="OrthoDB" id="2388036at2"/>
<evidence type="ECO:0000256" key="1">
    <source>
        <dbReference type="SAM" id="Phobius"/>
    </source>
</evidence>
<keyword evidence="3" id="KW-1185">Reference proteome</keyword>
<sequence>MDWSKAKTILIVAFIITNLLLVYVLIGEYHIDEPTLKKEFINEVIELLKEKDIGVATEMPMEIPRLNSMIVEYENVNIQRLNLNYFNNKGIIEQSSEGLSKVVRGGESFLLINNRSIIYENSIDDKIYSDLDEDKAIELAEEFIKKGKFNTDDMKLSFIKEDKGTFYIEYSKIYEDVYVEKAFTNFQIDKRGVKRFERSWLKEKDLADVEIYISTAPKSILALLGMQQVYGKTITDISLCYYFEPEKHDYLEKPTEAKQGKAVPAWRIQFDDGYKIFIDEY</sequence>
<evidence type="ECO:0000313" key="2">
    <source>
        <dbReference type="EMBL" id="SDX30320.1"/>
    </source>
</evidence>